<dbReference type="FunFam" id="3.90.45.10:FF:000003">
    <property type="entry name" value="Peptide deformylase"/>
    <property type="match status" value="1"/>
</dbReference>
<dbReference type="Pfam" id="PF01327">
    <property type="entry name" value="Pep_deformylase"/>
    <property type="match status" value="1"/>
</dbReference>
<dbReference type="HAMAP" id="MF_00163">
    <property type="entry name" value="Pep_deformylase"/>
    <property type="match status" value="1"/>
</dbReference>
<dbReference type="GO" id="GO:0005739">
    <property type="term" value="C:mitochondrion"/>
    <property type="evidence" value="ECO:0007669"/>
    <property type="project" value="TreeGrafter"/>
</dbReference>
<organism evidence="8">
    <name type="scientific">Aedes albopictus</name>
    <name type="common">Asian tiger mosquito</name>
    <name type="synonym">Stegomyia albopicta</name>
    <dbReference type="NCBI Taxonomy" id="7160"/>
    <lineage>
        <taxon>Eukaryota</taxon>
        <taxon>Metazoa</taxon>
        <taxon>Ecdysozoa</taxon>
        <taxon>Arthropoda</taxon>
        <taxon>Hexapoda</taxon>
        <taxon>Insecta</taxon>
        <taxon>Pterygota</taxon>
        <taxon>Neoptera</taxon>
        <taxon>Endopterygota</taxon>
        <taxon>Diptera</taxon>
        <taxon>Nematocera</taxon>
        <taxon>Culicoidea</taxon>
        <taxon>Culicidae</taxon>
        <taxon>Culicinae</taxon>
        <taxon>Aedini</taxon>
        <taxon>Aedes</taxon>
        <taxon>Stegomyia</taxon>
    </lineage>
</organism>
<dbReference type="VEuPathDB" id="VectorBase:AALC636_008612"/>
<dbReference type="Gene3D" id="3.90.45.10">
    <property type="entry name" value="Peptide deformylase"/>
    <property type="match status" value="1"/>
</dbReference>
<dbReference type="NCBIfam" id="NF001159">
    <property type="entry name" value="PRK00150.1-3"/>
    <property type="match status" value="1"/>
</dbReference>
<evidence type="ECO:0000256" key="4">
    <source>
        <dbReference type="ARBA" id="ARBA00022917"/>
    </source>
</evidence>
<keyword evidence="4 7" id="KW-0648">Protein biosynthesis</keyword>
<evidence type="ECO:0000256" key="1">
    <source>
        <dbReference type="ARBA" id="ARBA00010759"/>
    </source>
</evidence>
<proteinExistence type="evidence at transcript level"/>
<sequence length="267" mass="31179">TRSEYKRKINWQYSARSLRHFPLFCSKRAPRSRRRRRTCFLQNPMLLRHLQTRSISTFGRWYRKLWQSKPSNEPPFGHVTQIGDPVLRQTAALVPAEAVNSPEVKYLVKHMVHVMRKYDCVGLAAPQIGISLKILVMEFEDRLKKYYTNAEYKIKEMETLPLTVFINPEMKVTNYEKLSFPESCASVKGYSGEVPRYAGVLLSGLDENGQSRELDLKGWNARIAQHEMDHLNGVVYTDVMKRDTFTCTCWHAVNEKHGRVRISFHQK</sequence>
<evidence type="ECO:0000313" key="8">
    <source>
        <dbReference type="EMBL" id="JAC10257.1"/>
    </source>
</evidence>
<evidence type="ECO:0000256" key="7">
    <source>
        <dbReference type="RuleBase" id="RU362111"/>
    </source>
</evidence>
<evidence type="ECO:0000256" key="3">
    <source>
        <dbReference type="ARBA" id="ARBA00022801"/>
    </source>
</evidence>
<dbReference type="InterPro" id="IPR036821">
    <property type="entry name" value="Peptide_deformylase_sf"/>
</dbReference>
<protein>
    <recommendedName>
        <fullName evidence="7">Peptide deformylase</fullName>
        <ecNumber evidence="7">3.5.1.88</ecNumber>
    </recommendedName>
</protein>
<keyword evidence="3 7" id="KW-0378">Hydrolase</keyword>
<dbReference type="PANTHER" id="PTHR10458">
    <property type="entry name" value="PEPTIDE DEFORMYLASE"/>
    <property type="match status" value="1"/>
</dbReference>
<dbReference type="CDD" id="cd00487">
    <property type="entry name" value="Pep_deformylase"/>
    <property type="match status" value="1"/>
</dbReference>
<dbReference type="VEuPathDB" id="VectorBase:AALFPA_045916"/>
<dbReference type="AlphaFoldDB" id="A0A023ELV7"/>
<comment type="catalytic activity">
    <reaction evidence="6 7">
        <text>N-terminal N-formyl-L-methionyl-[peptide] + H2O = N-terminal L-methionyl-[peptide] + formate</text>
        <dbReference type="Rhea" id="RHEA:24420"/>
        <dbReference type="Rhea" id="RHEA-COMP:10639"/>
        <dbReference type="Rhea" id="RHEA-COMP:10640"/>
        <dbReference type="ChEBI" id="CHEBI:15377"/>
        <dbReference type="ChEBI" id="CHEBI:15740"/>
        <dbReference type="ChEBI" id="CHEBI:49298"/>
        <dbReference type="ChEBI" id="CHEBI:64731"/>
        <dbReference type="EC" id="3.5.1.88"/>
    </reaction>
</comment>
<dbReference type="VEuPathDB" id="VectorBase:AALF002836"/>
<dbReference type="GO" id="GO:0006412">
    <property type="term" value="P:translation"/>
    <property type="evidence" value="ECO:0007669"/>
    <property type="project" value="UniProtKB-KW"/>
</dbReference>
<dbReference type="GO" id="GO:0046872">
    <property type="term" value="F:metal ion binding"/>
    <property type="evidence" value="ECO:0007669"/>
    <property type="project" value="UniProtKB-KW"/>
</dbReference>
<dbReference type="InterPro" id="IPR023635">
    <property type="entry name" value="Peptide_deformylase"/>
</dbReference>
<dbReference type="PANTHER" id="PTHR10458:SF2">
    <property type="entry name" value="PEPTIDE DEFORMYLASE, MITOCHONDRIAL"/>
    <property type="match status" value="1"/>
</dbReference>
<dbReference type="EC" id="3.5.1.88" evidence="7"/>
<comment type="similarity">
    <text evidence="1 7">Belongs to the polypeptide deformylase family.</text>
</comment>
<dbReference type="PRINTS" id="PR01576">
    <property type="entry name" value="PDEFORMYLASE"/>
</dbReference>
<evidence type="ECO:0000256" key="2">
    <source>
        <dbReference type="ARBA" id="ARBA00022723"/>
    </source>
</evidence>
<comment type="function">
    <text evidence="5 7">Removes the formyl group from the N-terminal Met of newly synthesized proteins.</text>
</comment>
<evidence type="ECO:0000256" key="5">
    <source>
        <dbReference type="ARBA" id="ARBA00037114"/>
    </source>
</evidence>
<name>A0A023ELV7_AEDAL</name>
<keyword evidence="2 7" id="KW-0479">Metal-binding</keyword>
<evidence type="ECO:0000256" key="6">
    <source>
        <dbReference type="ARBA" id="ARBA00048875"/>
    </source>
</evidence>
<dbReference type="SUPFAM" id="SSF56420">
    <property type="entry name" value="Peptide deformylase"/>
    <property type="match status" value="1"/>
</dbReference>
<dbReference type="GO" id="GO:0042586">
    <property type="term" value="F:peptide deformylase activity"/>
    <property type="evidence" value="ECO:0007669"/>
    <property type="project" value="UniProtKB-EC"/>
</dbReference>
<reference evidence="8" key="1">
    <citation type="journal article" date="2014" name="PLoS Negl. Trop. Dis.">
        <title>Identification and characterization of seminal fluid proteins in the Asian tiger mosquito, Aedes albopictus.</title>
        <authorList>
            <person name="Boes K.E."/>
            <person name="Ribeiro J.M."/>
            <person name="Wong A."/>
            <person name="Harrington L.C."/>
            <person name="Wolfner M.F."/>
            <person name="Sirot L.K."/>
        </authorList>
    </citation>
    <scope>NUCLEOTIDE SEQUENCE</scope>
    <source>
        <tissue evidence="8">Reproductive organs</tissue>
    </source>
</reference>
<dbReference type="EMBL" id="GAPW01003341">
    <property type="protein sequence ID" value="JAC10257.1"/>
    <property type="molecule type" value="mRNA"/>
</dbReference>
<feature type="non-terminal residue" evidence="8">
    <location>
        <position position="1"/>
    </location>
</feature>
<accession>A0A023ELV7</accession>